<evidence type="ECO:0000256" key="2">
    <source>
        <dbReference type="ARBA" id="ARBA00023315"/>
    </source>
</evidence>
<protein>
    <submittedName>
        <fullName evidence="4">GNAT family N-acetyltransferase</fullName>
    </submittedName>
</protein>
<dbReference type="InterPro" id="IPR050832">
    <property type="entry name" value="Bact_Acetyltransf"/>
</dbReference>
<comment type="caution">
    <text evidence="4">The sequence shown here is derived from an EMBL/GenBank/DDBJ whole genome shotgun (WGS) entry which is preliminary data.</text>
</comment>
<keyword evidence="5" id="KW-1185">Reference proteome</keyword>
<reference evidence="4 5" key="1">
    <citation type="submission" date="2021-02" db="EMBL/GenBank/DDBJ databases">
        <title>Bacillus sp. RD4P76, an endophyte from a halophyte.</title>
        <authorList>
            <person name="Sun J.-Q."/>
        </authorList>
    </citation>
    <scope>NUCLEOTIDE SEQUENCE [LARGE SCALE GENOMIC DNA]</scope>
    <source>
        <strain evidence="4 5">RD4P76</strain>
    </source>
</reference>
<dbReference type="InterPro" id="IPR000182">
    <property type="entry name" value="GNAT_dom"/>
</dbReference>
<keyword evidence="1" id="KW-0808">Transferase</keyword>
<dbReference type="PROSITE" id="PS51186">
    <property type="entry name" value="GNAT"/>
    <property type="match status" value="1"/>
</dbReference>
<dbReference type="Proteomes" id="UP001518925">
    <property type="component" value="Unassembled WGS sequence"/>
</dbReference>
<sequence>MEIRNSTKDDVAELALLMGQLGYPTTNEEMEVQLRGNSNTLVAIIDGKVVGMIGLVSSYYYEMNGSYVRVVAFVVDTDYRSNGIGKELLRAAEKWAISIGSSGIGLNSGNPPERKEAHSFYRKMGFIEKSIGFAKTLEQ</sequence>
<dbReference type="Gene3D" id="3.40.630.30">
    <property type="match status" value="1"/>
</dbReference>
<evidence type="ECO:0000259" key="3">
    <source>
        <dbReference type="PROSITE" id="PS51186"/>
    </source>
</evidence>
<dbReference type="InterPro" id="IPR016181">
    <property type="entry name" value="Acyl_CoA_acyltransferase"/>
</dbReference>
<keyword evidence="2" id="KW-0012">Acyltransferase</keyword>
<dbReference type="SUPFAM" id="SSF55729">
    <property type="entry name" value="Acyl-CoA N-acyltransferases (Nat)"/>
    <property type="match status" value="1"/>
</dbReference>
<organism evidence="4 5">
    <name type="scientific">Bacillus suaedaesalsae</name>
    <dbReference type="NCBI Taxonomy" id="2810349"/>
    <lineage>
        <taxon>Bacteria</taxon>
        <taxon>Bacillati</taxon>
        <taxon>Bacillota</taxon>
        <taxon>Bacilli</taxon>
        <taxon>Bacillales</taxon>
        <taxon>Bacillaceae</taxon>
        <taxon>Bacillus</taxon>
    </lineage>
</organism>
<evidence type="ECO:0000313" key="4">
    <source>
        <dbReference type="EMBL" id="MBM6618514.1"/>
    </source>
</evidence>
<name>A0ABS2DJ43_9BACI</name>
<dbReference type="CDD" id="cd04301">
    <property type="entry name" value="NAT_SF"/>
    <property type="match status" value="1"/>
</dbReference>
<dbReference type="PANTHER" id="PTHR43877:SF2">
    <property type="entry name" value="AMINOALKYLPHOSPHONATE N-ACETYLTRANSFERASE-RELATED"/>
    <property type="match status" value="1"/>
</dbReference>
<dbReference type="Pfam" id="PF00583">
    <property type="entry name" value="Acetyltransf_1"/>
    <property type="match status" value="1"/>
</dbReference>
<dbReference type="PANTHER" id="PTHR43877">
    <property type="entry name" value="AMINOALKYLPHOSPHONATE N-ACETYLTRANSFERASE-RELATED-RELATED"/>
    <property type="match status" value="1"/>
</dbReference>
<proteinExistence type="predicted"/>
<dbReference type="EMBL" id="JAFELM010000031">
    <property type="protein sequence ID" value="MBM6618514.1"/>
    <property type="molecule type" value="Genomic_DNA"/>
</dbReference>
<evidence type="ECO:0000256" key="1">
    <source>
        <dbReference type="ARBA" id="ARBA00022679"/>
    </source>
</evidence>
<feature type="domain" description="N-acetyltransferase" evidence="3">
    <location>
        <begin position="1"/>
        <end position="139"/>
    </location>
</feature>
<gene>
    <name evidence="4" type="ORF">JR050_12665</name>
</gene>
<evidence type="ECO:0000313" key="5">
    <source>
        <dbReference type="Proteomes" id="UP001518925"/>
    </source>
</evidence>
<accession>A0ABS2DJ43</accession>